<dbReference type="AlphaFoldDB" id="A0A976A6D1"/>
<reference evidence="1 2" key="1">
    <citation type="submission" date="2018-01" db="EMBL/GenBank/DDBJ databases">
        <authorList>
            <person name="Clerissi C."/>
        </authorList>
    </citation>
    <scope>NUCLEOTIDE SEQUENCE [LARGE SCALE GENOMIC DNA]</scope>
    <source>
        <strain evidence="1">Cupriavidus taiwanensis STM 3521</strain>
    </source>
</reference>
<dbReference type="EMBL" id="OFSP01000037">
    <property type="protein sequence ID" value="SOY63964.1"/>
    <property type="molecule type" value="Genomic_DNA"/>
</dbReference>
<evidence type="ECO:0000313" key="1">
    <source>
        <dbReference type="EMBL" id="SOY63964.1"/>
    </source>
</evidence>
<evidence type="ECO:0000313" key="2">
    <source>
        <dbReference type="Proteomes" id="UP000256297"/>
    </source>
</evidence>
<accession>A0A976A6D1</accession>
<organism evidence="1 2">
    <name type="scientific">Cupriavidus taiwanensis</name>
    <dbReference type="NCBI Taxonomy" id="164546"/>
    <lineage>
        <taxon>Bacteria</taxon>
        <taxon>Pseudomonadati</taxon>
        <taxon>Pseudomonadota</taxon>
        <taxon>Betaproteobacteria</taxon>
        <taxon>Burkholderiales</taxon>
        <taxon>Burkholderiaceae</taxon>
        <taxon>Cupriavidus</taxon>
    </lineage>
</organism>
<proteinExistence type="predicted"/>
<protein>
    <submittedName>
        <fullName evidence="1">Uncharacterized protein</fullName>
    </submittedName>
</protein>
<sequence length="66" mass="6870">MARRHVDAPGERLDVQRLGVVAVNAIAHAAQAGQVTQDGIGGGGHRRILPSPRGLINLAQAPRGNM</sequence>
<comment type="caution">
    <text evidence="1">The sequence shown here is derived from an EMBL/GenBank/DDBJ whole genome shotgun (WGS) entry which is preliminary data.</text>
</comment>
<dbReference type="Proteomes" id="UP000256297">
    <property type="component" value="Chromosome CBM2589_a"/>
</dbReference>
<name>A0A976A6D1_9BURK</name>
<gene>
    <name evidence="1" type="ORF">CBM2589_A70137</name>
</gene>